<dbReference type="OrthoDB" id="8116725at2"/>
<name>A0A2T5H7J4_9RHOB</name>
<dbReference type="RefSeq" id="WP_107817782.1">
    <property type="nucleotide sequence ID" value="NZ_QAOH01000018.1"/>
</dbReference>
<proteinExistence type="predicted"/>
<evidence type="ECO:0000259" key="1">
    <source>
        <dbReference type="Pfam" id="PF06568"/>
    </source>
</evidence>
<gene>
    <name evidence="2" type="ORF">C8N42_11854</name>
</gene>
<protein>
    <submittedName>
        <fullName evidence="2">Uncharacterized protein YjiS (DUF1127 family)</fullName>
    </submittedName>
</protein>
<dbReference type="AlphaFoldDB" id="A0A2T5H7J4"/>
<feature type="domain" description="YjiS-like" evidence="1">
    <location>
        <begin position="24"/>
        <end position="58"/>
    </location>
</feature>
<dbReference type="InterPro" id="IPR009506">
    <property type="entry name" value="YjiS-like"/>
</dbReference>
<dbReference type="Pfam" id="PF06568">
    <property type="entry name" value="YjiS-like"/>
    <property type="match status" value="1"/>
</dbReference>
<organism evidence="2 3">
    <name type="scientific">Celeribacter persicus</name>
    <dbReference type="NCBI Taxonomy" id="1651082"/>
    <lineage>
        <taxon>Bacteria</taxon>
        <taxon>Pseudomonadati</taxon>
        <taxon>Pseudomonadota</taxon>
        <taxon>Alphaproteobacteria</taxon>
        <taxon>Rhodobacterales</taxon>
        <taxon>Roseobacteraceae</taxon>
        <taxon>Celeribacter</taxon>
    </lineage>
</organism>
<reference evidence="2 3" key="1">
    <citation type="submission" date="2018-04" db="EMBL/GenBank/DDBJ databases">
        <title>Genomic Encyclopedia of Archaeal and Bacterial Type Strains, Phase II (KMG-II): from individual species to whole genera.</title>
        <authorList>
            <person name="Goeker M."/>
        </authorList>
    </citation>
    <scope>NUCLEOTIDE SEQUENCE [LARGE SCALE GENOMIC DNA]</scope>
    <source>
        <strain evidence="2 3">DSM 100434</strain>
    </source>
</reference>
<sequence length="69" mass="7189">MTTLTHTLAPSTASGHKGFGAGLFGKLAAYRNAAKTLKALDALSDRELADIGLERGDIADVAYGRLTRA</sequence>
<accession>A0A2T5H7J4</accession>
<dbReference type="Proteomes" id="UP000244077">
    <property type="component" value="Unassembled WGS sequence"/>
</dbReference>
<evidence type="ECO:0000313" key="2">
    <source>
        <dbReference type="EMBL" id="PTQ67561.1"/>
    </source>
</evidence>
<dbReference type="EMBL" id="QAOH01000018">
    <property type="protein sequence ID" value="PTQ67561.1"/>
    <property type="molecule type" value="Genomic_DNA"/>
</dbReference>
<comment type="caution">
    <text evidence="2">The sequence shown here is derived from an EMBL/GenBank/DDBJ whole genome shotgun (WGS) entry which is preliminary data.</text>
</comment>
<evidence type="ECO:0000313" key="3">
    <source>
        <dbReference type="Proteomes" id="UP000244077"/>
    </source>
</evidence>
<keyword evidence="3" id="KW-1185">Reference proteome</keyword>